<dbReference type="AlphaFoldDB" id="A0A3P8TAF0"/>
<keyword evidence="2" id="KW-1185">Reference proteome</keyword>
<sequence length="234" mass="26262">MVKANILKGPSPPTLAQLEMPGFAPLQLSQRQPSTYTQQHLKTVIRLGETAMRATTTHPGGLPVLILRQKPLLTKKNIKTRLTSANKHLNDPQDFWENILWTAETKVELFERCVSCYILNIIAIVKHGGGSVMKILKETRTSTPVSRLLNGSKQNKMKVLEWPSQSLDLNPAEMLWQNLKKPVHAGKPSSVAELTQFCKEEWTKISPQRCERLIASYRKRLISVVAAEGGPTSY</sequence>
<evidence type="ECO:0000313" key="2">
    <source>
        <dbReference type="Proteomes" id="UP000265080"/>
    </source>
</evidence>
<proteinExistence type="predicted"/>
<dbReference type="STRING" id="161767.ENSAPEP00000021566"/>
<name>A0A3P8TAF0_AMPPE</name>
<evidence type="ECO:0000313" key="1">
    <source>
        <dbReference type="Ensembl" id="ENSAPEP00000021566.1"/>
    </source>
</evidence>
<reference evidence="1" key="2">
    <citation type="submission" date="2025-08" db="UniProtKB">
        <authorList>
            <consortium name="Ensembl"/>
        </authorList>
    </citation>
    <scope>IDENTIFICATION</scope>
</reference>
<reference evidence="1 2" key="1">
    <citation type="submission" date="2018-03" db="EMBL/GenBank/DDBJ databases">
        <title>Finding Nemo's genes: A chromosome-scale reference assembly of the genome of the orange clownfish Amphiprion percula.</title>
        <authorList>
            <person name="Lehmann R."/>
        </authorList>
    </citation>
    <scope>NUCLEOTIDE SEQUENCE</scope>
</reference>
<dbReference type="Proteomes" id="UP000265080">
    <property type="component" value="Chromosome 23"/>
</dbReference>
<dbReference type="Ensembl" id="ENSAPET00000022137.1">
    <property type="protein sequence ID" value="ENSAPEP00000021566.1"/>
    <property type="gene ID" value="ENSAPEG00000015356.1"/>
</dbReference>
<dbReference type="Gene3D" id="3.30.420.10">
    <property type="entry name" value="Ribonuclease H-like superfamily/Ribonuclease H"/>
    <property type="match status" value="2"/>
</dbReference>
<protein>
    <recommendedName>
        <fullName evidence="3">Tc1-like transposase DDE domain-containing protein</fullName>
    </recommendedName>
</protein>
<dbReference type="GO" id="GO:0003676">
    <property type="term" value="F:nucleic acid binding"/>
    <property type="evidence" value="ECO:0007669"/>
    <property type="project" value="InterPro"/>
</dbReference>
<dbReference type="GeneTree" id="ENSGT01140000282498"/>
<evidence type="ECO:0008006" key="3">
    <source>
        <dbReference type="Google" id="ProtNLM"/>
    </source>
</evidence>
<reference evidence="1" key="3">
    <citation type="submission" date="2025-09" db="UniProtKB">
        <authorList>
            <consortium name="Ensembl"/>
        </authorList>
    </citation>
    <scope>IDENTIFICATION</scope>
</reference>
<organism evidence="1 2">
    <name type="scientific">Amphiprion percula</name>
    <name type="common">Orange clownfish</name>
    <name type="synonym">Lutjanus percula</name>
    <dbReference type="NCBI Taxonomy" id="161767"/>
    <lineage>
        <taxon>Eukaryota</taxon>
        <taxon>Metazoa</taxon>
        <taxon>Chordata</taxon>
        <taxon>Craniata</taxon>
        <taxon>Vertebrata</taxon>
        <taxon>Euteleostomi</taxon>
        <taxon>Actinopterygii</taxon>
        <taxon>Neopterygii</taxon>
        <taxon>Teleostei</taxon>
        <taxon>Neoteleostei</taxon>
        <taxon>Acanthomorphata</taxon>
        <taxon>Ovalentaria</taxon>
        <taxon>Pomacentridae</taxon>
        <taxon>Amphiprion</taxon>
    </lineage>
</organism>
<accession>A0A3P8TAF0</accession>
<dbReference type="InterPro" id="IPR036397">
    <property type="entry name" value="RNaseH_sf"/>
</dbReference>